<dbReference type="SUPFAM" id="SSF56024">
    <property type="entry name" value="Phospholipase D/nuclease"/>
    <property type="match status" value="2"/>
</dbReference>
<keyword evidence="13" id="KW-1185">Reference proteome</keyword>
<dbReference type="Proteomes" id="UP000675664">
    <property type="component" value="Unassembled WGS sequence"/>
</dbReference>
<feature type="domain" description="Polyphosphate kinase N-terminal" evidence="9">
    <location>
        <begin position="14"/>
        <end position="117"/>
    </location>
</feature>
<dbReference type="InterPro" id="IPR036830">
    <property type="entry name" value="PP_kinase_middle_dom_sf"/>
</dbReference>
<protein>
    <recommendedName>
        <fullName evidence="6 7">Polyphosphate kinase</fullName>
        <ecNumber evidence="6 7">2.7.4.1</ecNumber>
    </recommendedName>
    <alternativeName>
        <fullName evidence="6">ATP-polyphosphate phosphotransferase</fullName>
    </alternativeName>
    <alternativeName>
        <fullName evidence="6">Polyphosphoric acid kinase</fullName>
    </alternativeName>
</protein>
<feature type="binding site" evidence="6">
    <location>
        <position position="379"/>
    </location>
    <ligand>
        <name>Mg(2+)</name>
        <dbReference type="ChEBI" id="CHEBI:18420"/>
    </ligand>
</feature>
<evidence type="ECO:0000256" key="1">
    <source>
        <dbReference type="ARBA" id="ARBA00022553"/>
    </source>
</evidence>
<evidence type="ECO:0000256" key="5">
    <source>
        <dbReference type="ARBA" id="ARBA00022840"/>
    </source>
</evidence>
<dbReference type="RefSeq" id="WP_227017018.1">
    <property type="nucleotide sequence ID" value="NZ_JAGSND010000002.1"/>
</dbReference>
<reference evidence="12" key="2">
    <citation type="submission" date="2021-04" db="EMBL/GenBank/DDBJ databases">
        <authorList>
            <person name="Liu J."/>
        </authorList>
    </citation>
    <scope>NUCLEOTIDE SEQUENCE</scope>
    <source>
        <strain evidence="12">BAD-6</strain>
    </source>
</reference>
<evidence type="ECO:0000259" key="11">
    <source>
        <dbReference type="Pfam" id="PF17941"/>
    </source>
</evidence>
<feature type="domain" description="Polyphosphate kinase C-terminal" evidence="10">
    <location>
        <begin position="508"/>
        <end position="666"/>
    </location>
</feature>
<dbReference type="GO" id="GO:0046872">
    <property type="term" value="F:metal ion binding"/>
    <property type="evidence" value="ECO:0007669"/>
    <property type="project" value="UniProtKB-KW"/>
</dbReference>
<dbReference type="InterPro" id="IPR025198">
    <property type="entry name" value="PPK_N_dom"/>
</dbReference>
<keyword evidence="1 6" id="KW-0597">Phosphoprotein</keyword>
<comment type="catalytic activity">
    <reaction evidence="6 7">
        <text>[phosphate](n) + ATP = [phosphate](n+1) + ADP</text>
        <dbReference type="Rhea" id="RHEA:19573"/>
        <dbReference type="Rhea" id="RHEA-COMP:9859"/>
        <dbReference type="Rhea" id="RHEA-COMP:14280"/>
        <dbReference type="ChEBI" id="CHEBI:16838"/>
        <dbReference type="ChEBI" id="CHEBI:30616"/>
        <dbReference type="ChEBI" id="CHEBI:456216"/>
        <dbReference type="EC" id="2.7.4.1"/>
    </reaction>
</comment>
<name>A0A8J7W0U2_9FIRM</name>
<accession>A0A8J7W0U2</accession>
<feature type="binding site" evidence="6">
    <location>
        <position position="565"/>
    </location>
    <ligand>
        <name>ATP</name>
        <dbReference type="ChEBI" id="CHEBI:30616"/>
    </ligand>
</feature>
<dbReference type="Gene3D" id="3.30.1840.10">
    <property type="entry name" value="Polyphosphate kinase middle domain"/>
    <property type="match status" value="1"/>
</dbReference>
<feature type="domain" description="Polyphosphate kinase C-terminal" evidence="11">
    <location>
        <begin position="336"/>
        <end position="496"/>
    </location>
</feature>
<gene>
    <name evidence="12" type="primary">ppk1</name>
    <name evidence="6" type="synonym">ppk</name>
    <name evidence="12" type="ORF">KCX82_03255</name>
</gene>
<dbReference type="Gene3D" id="1.20.58.310">
    <property type="entry name" value="Polyphosphate kinase N-terminal domain"/>
    <property type="match status" value="1"/>
</dbReference>
<dbReference type="InterPro" id="IPR041108">
    <property type="entry name" value="PP_kinase_C_1"/>
</dbReference>
<evidence type="ECO:0000256" key="2">
    <source>
        <dbReference type="ARBA" id="ARBA00022679"/>
    </source>
</evidence>
<dbReference type="InterPro" id="IPR036832">
    <property type="entry name" value="PPK_N_dom_sf"/>
</dbReference>
<dbReference type="HAMAP" id="MF_00347">
    <property type="entry name" value="Polyphosphate_kinase"/>
    <property type="match status" value="1"/>
</dbReference>
<keyword evidence="6" id="KW-0479">Metal-binding</keyword>
<feature type="domain" description="Polyphosphate kinase middle" evidence="8">
    <location>
        <begin position="128"/>
        <end position="301"/>
    </location>
</feature>
<comment type="cofactor">
    <cofactor evidence="6">
        <name>Mg(2+)</name>
        <dbReference type="ChEBI" id="CHEBI:18420"/>
    </cofactor>
</comment>
<dbReference type="Gene3D" id="3.30.870.10">
    <property type="entry name" value="Endonuclease Chain A"/>
    <property type="match status" value="2"/>
</dbReference>
<evidence type="ECO:0000256" key="4">
    <source>
        <dbReference type="ARBA" id="ARBA00022777"/>
    </source>
</evidence>
<feature type="active site" description="Phosphohistidine intermediate" evidence="6">
    <location>
        <position position="439"/>
    </location>
</feature>
<evidence type="ECO:0000256" key="6">
    <source>
        <dbReference type="HAMAP-Rule" id="MF_00347"/>
    </source>
</evidence>
<dbReference type="SUPFAM" id="SSF143724">
    <property type="entry name" value="PHP14-like"/>
    <property type="match status" value="1"/>
</dbReference>
<proteinExistence type="inferred from homology"/>
<dbReference type="InterPro" id="IPR024953">
    <property type="entry name" value="PP_kinase_middle"/>
</dbReference>
<dbReference type="NCBIfam" id="NF003917">
    <property type="entry name" value="PRK05443.1-1"/>
    <property type="match status" value="1"/>
</dbReference>
<dbReference type="EC" id="2.7.4.1" evidence="6 7"/>
<dbReference type="NCBIfam" id="NF003921">
    <property type="entry name" value="PRK05443.2-2"/>
    <property type="match status" value="1"/>
</dbReference>
<sequence>MEKNDCRLLRPYMQNRELSWLKFNERVLQEAQDPEVPLFERLKFISIFSNNLDEFFMIRVGSLFALSGEEDDTIDNKTGMTGKEQLKKIYEAVRPLYIQRDKTYFTIKKEMKEYGIRHLALNELTQHEDRYLKEYFKRHIMPILSPQIVDNHHPFPFIPNKKPLIALHLQNKNQDLLGLIPVPNTVPELIFLPGEEIRFVPSVKVICEYSELIFDMYSIRDKIIFYVTRNADISLEDEDAEMNEDFRSAMKKLLKKRRHLEIIRMECEQKIDGWLKDILCSKLRIRKEQIFICSAPVSMNFDSQIAVFLDDKLKNRFYYKHFVPQPPPEVSPYESMFVQICKGDILLTYPYDSMEPFLRMIREASEDSSVVSIKMTIYRLAQKAKLVEYLCNAAENGKEVVVLIELRARFDEQNNIDWSERLEEAGCRLIYGLGEYKVHSKVCLITRKANGDYMYITQVGTGNYNEKTAELYTDFSLITANQEIGKDAANFFHHMTISNLAGNYLHFLVAPNNMKKRIMELIEEETEKGGEGRIAMKVNSVTDIDIIEKLRDASCSGVKIHLMVRGICCILPGIPGETENISVTSIVGRFLEHSRIFRFGIGKEQRLFISSADIMTRNMHRRVEVACPIYSESIKEKINEMFDSMFYDTVKARVMQSDGSYCRKPDRLNKINIQELFIDKAIQRARTLPRTEMKFTEKMISFKSFPIQRFGSFLQWLKGAKVENQNEWPAIRDE</sequence>
<dbReference type="InterPro" id="IPR003414">
    <property type="entry name" value="PP_kinase"/>
</dbReference>
<evidence type="ECO:0000259" key="9">
    <source>
        <dbReference type="Pfam" id="PF13089"/>
    </source>
</evidence>
<organism evidence="12 13">
    <name type="scientific">Sinanaerobacter chloroacetimidivorans</name>
    <dbReference type="NCBI Taxonomy" id="2818044"/>
    <lineage>
        <taxon>Bacteria</taxon>
        <taxon>Bacillati</taxon>
        <taxon>Bacillota</taxon>
        <taxon>Clostridia</taxon>
        <taxon>Peptostreptococcales</taxon>
        <taxon>Anaerovoracaceae</taxon>
        <taxon>Sinanaerobacter</taxon>
    </lineage>
</organism>
<keyword evidence="3 6" id="KW-0547">Nucleotide-binding</keyword>
<reference evidence="12" key="1">
    <citation type="submission" date="2021-04" db="EMBL/GenBank/DDBJ databases">
        <title>Sinoanaerobacter chloroacetimidivorans sp. nov., an obligate anaerobic bacterium isolated from anaerobic sludge.</title>
        <authorList>
            <person name="Bao Y."/>
        </authorList>
    </citation>
    <scope>NUCLEOTIDE SEQUENCE</scope>
    <source>
        <strain evidence="12">BAD-6</strain>
    </source>
</reference>
<dbReference type="Pfam" id="PF17941">
    <property type="entry name" value="PP_kinase_C_1"/>
    <property type="match status" value="1"/>
</dbReference>
<evidence type="ECO:0000313" key="12">
    <source>
        <dbReference type="EMBL" id="MBR0596885.1"/>
    </source>
</evidence>
<dbReference type="GO" id="GO:0009358">
    <property type="term" value="C:polyphosphate kinase complex"/>
    <property type="evidence" value="ECO:0007669"/>
    <property type="project" value="InterPro"/>
</dbReference>
<evidence type="ECO:0000313" key="13">
    <source>
        <dbReference type="Proteomes" id="UP000675664"/>
    </source>
</evidence>
<feature type="binding site" evidence="6">
    <location>
        <position position="472"/>
    </location>
    <ligand>
        <name>ATP</name>
        <dbReference type="ChEBI" id="CHEBI:30616"/>
    </ligand>
</feature>
<feature type="binding site" evidence="6">
    <location>
        <position position="51"/>
    </location>
    <ligand>
        <name>ATP</name>
        <dbReference type="ChEBI" id="CHEBI:30616"/>
    </ligand>
</feature>
<dbReference type="InterPro" id="IPR025200">
    <property type="entry name" value="PPK_C_dom2"/>
</dbReference>
<dbReference type="Pfam" id="PF13090">
    <property type="entry name" value="PP_kinase_C"/>
    <property type="match status" value="1"/>
</dbReference>
<comment type="function">
    <text evidence="6 7">Catalyzes the reversible transfer of the terminal phosphate of ATP to form a long-chain polyphosphate (polyP).</text>
</comment>
<dbReference type="PIRSF" id="PIRSF015589">
    <property type="entry name" value="PP_kinase"/>
    <property type="match status" value="1"/>
</dbReference>
<feature type="binding site" evidence="6">
    <location>
        <position position="409"/>
    </location>
    <ligand>
        <name>Mg(2+)</name>
        <dbReference type="ChEBI" id="CHEBI:18420"/>
    </ligand>
</feature>
<comment type="PTM">
    <text evidence="6 7">An intermediate of this reaction is the autophosphorylated ppk in which a phosphate is covalently linked to a histidine residue through a N-P bond.</text>
</comment>
<keyword evidence="6" id="KW-0460">Magnesium</keyword>
<evidence type="ECO:0000256" key="7">
    <source>
        <dbReference type="RuleBase" id="RU003800"/>
    </source>
</evidence>
<comment type="similarity">
    <text evidence="6 7">Belongs to the polyphosphate kinase 1 (PPK1) family.</text>
</comment>
<keyword evidence="2 6" id="KW-0808">Transferase</keyword>
<evidence type="ECO:0000259" key="10">
    <source>
        <dbReference type="Pfam" id="PF13090"/>
    </source>
</evidence>
<keyword evidence="5 6" id="KW-0067">ATP-binding</keyword>
<dbReference type="GO" id="GO:0008976">
    <property type="term" value="F:polyphosphate kinase activity"/>
    <property type="evidence" value="ECO:0007669"/>
    <property type="project" value="UniProtKB-UniRule"/>
</dbReference>
<dbReference type="EMBL" id="JAGSND010000002">
    <property type="protein sequence ID" value="MBR0596885.1"/>
    <property type="molecule type" value="Genomic_DNA"/>
</dbReference>
<evidence type="ECO:0000259" key="8">
    <source>
        <dbReference type="Pfam" id="PF02503"/>
    </source>
</evidence>
<dbReference type="AlphaFoldDB" id="A0A8J7W0U2"/>
<dbReference type="PANTHER" id="PTHR30218">
    <property type="entry name" value="POLYPHOSPHATE KINASE"/>
    <property type="match status" value="1"/>
</dbReference>
<dbReference type="PANTHER" id="PTHR30218:SF0">
    <property type="entry name" value="POLYPHOSPHATE KINASE"/>
    <property type="match status" value="1"/>
</dbReference>
<dbReference type="SUPFAM" id="SSF140356">
    <property type="entry name" value="PPK N-terminal domain-like"/>
    <property type="match status" value="1"/>
</dbReference>
<evidence type="ECO:0000256" key="3">
    <source>
        <dbReference type="ARBA" id="ARBA00022741"/>
    </source>
</evidence>
<dbReference type="GO" id="GO:0006799">
    <property type="term" value="P:polyphosphate biosynthetic process"/>
    <property type="evidence" value="ECO:0007669"/>
    <property type="project" value="UniProtKB-UniRule"/>
</dbReference>
<dbReference type="NCBIfam" id="TIGR03705">
    <property type="entry name" value="poly_P_kin"/>
    <property type="match status" value="1"/>
</dbReference>
<feature type="binding site" evidence="6">
    <location>
        <position position="593"/>
    </location>
    <ligand>
        <name>ATP</name>
        <dbReference type="ChEBI" id="CHEBI:30616"/>
    </ligand>
</feature>
<dbReference type="Pfam" id="PF02503">
    <property type="entry name" value="PP_kinase"/>
    <property type="match status" value="1"/>
</dbReference>
<dbReference type="GO" id="GO:0005524">
    <property type="term" value="F:ATP binding"/>
    <property type="evidence" value="ECO:0007669"/>
    <property type="project" value="UniProtKB-KW"/>
</dbReference>
<keyword evidence="4 6" id="KW-0418">Kinase</keyword>
<comment type="caution">
    <text evidence="12">The sequence shown here is derived from an EMBL/GenBank/DDBJ whole genome shotgun (WGS) entry which is preliminary data.</text>
</comment>
<dbReference type="Pfam" id="PF13089">
    <property type="entry name" value="PP_kinase_N"/>
    <property type="match status" value="1"/>
</dbReference>